<dbReference type="AlphaFoldDB" id="A0A7J5XTV5"/>
<comment type="subcellular location">
    <subcellularLocation>
        <location evidence="1">Membrane</location>
        <topology evidence="1">Single-pass membrane protein</topology>
    </subcellularLocation>
</comment>
<accession>A0A7J5XTV5</accession>
<organism evidence="5 6">
    <name type="scientific">Dissostichus mawsoni</name>
    <name type="common">Antarctic cod</name>
    <dbReference type="NCBI Taxonomy" id="36200"/>
    <lineage>
        <taxon>Eukaryota</taxon>
        <taxon>Metazoa</taxon>
        <taxon>Chordata</taxon>
        <taxon>Craniata</taxon>
        <taxon>Vertebrata</taxon>
        <taxon>Euteleostomi</taxon>
        <taxon>Actinopterygii</taxon>
        <taxon>Neopterygii</taxon>
        <taxon>Teleostei</taxon>
        <taxon>Neoteleostei</taxon>
        <taxon>Acanthomorphata</taxon>
        <taxon>Eupercaria</taxon>
        <taxon>Perciformes</taxon>
        <taxon>Notothenioidei</taxon>
        <taxon>Nototheniidae</taxon>
        <taxon>Dissostichus</taxon>
    </lineage>
</organism>
<dbReference type="InterPro" id="IPR013162">
    <property type="entry name" value="CD80_C2-set"/>
</dbReference>
<dbReference type="PANTHER" id="PTHR46484">
    <property type="entry name" value="SI:CH211-171H4.5-RELATED"/>
    <property type="match status" value="1"/>
</dbReference>
<evidence type="ECO:0000259" key="4">
    <source>
        <dbReference type="PROSITE" id="PS50835"/>
    </source>
</evidence>
<gene>
    <name evidence="5" type="ORF">F7725_018636</name>
</gene>
<feature type="domain" description="Ig-like" evidence="4">
    <location>
        <begin position="642"/>
        <end position="719"/>
    </location>
</feature>
<feature type="domain" description="Ig-like" evidence="4">
    <location>
        <begin position="283"/>
        <end position="372"/>
    </location>
</feature>
<dbReference type="InterPro" id="IPR007110">
    <property type="entry name" value="Ig-like_dom"/>
</dbReference>
<dbReference type="EMBL" id="JAAKFY010000021">
    <property type="protein sequence ID" value="KAF3839919.1"/>
    <property type="molecule type" value="Genomic_DNA"/>
</dbReference>
<dbReference type="Pfam" id="PF08205">
    <property type="entry name" value="C2-set_2"/>
    <property type="match status" value="1"/>
</dbReference>
<dbReference type="PROSITE" id="PS50835">
    <property type="entry name" value="IG_LIKE"/>
    <property type="match status" value="2"/>
</dbReference>
<comment type="caution">
    <text evidence="5">The sequence shown here is derived from an EMBL/GenBank/DDBJ whole genome shotgun (WGS) entry which is preliminary data.</text>
</comment>
<reference evidence="5 6" key="1">
    <citation type="submission" date="2020-03" db="EMBL/GenBank/DDBJ databases">
        <title>Dissostichus mawsoni Genome sequencing and assembly.</title>
        <authorList>
            <person name="Park H."/>
        </authorList>
    </citation>
    <scope>NUCLEOTIDE SEQUENCE [LARGE SCALE GENOMIC DNA]</scope>
    <source>
        <strain evidence="5">DM0001</strain>
        <tissue evidence="5">Muscle</tissue>
    </source>
</reference>
<keyword evidence="3" id="KW-1015">Disulfide bond</keyword>
<dbReference type="Gene3D" id="2.60.40.10">
    <property type="entry name" value="Immunoglobulins"/>
    <property type="match status" value="6"/>
</dbReference>
<dbReference type="SMART" id="SM00409">
    <property type="entry name" value="IG"/>
    <property type="match status" value="3"/>
</dbReference>
<name>A0A7J5XTV5_DISMA</name>
<evidence type="ECO:0000256" key="2">
    <source>
        <dbReference type="ARBA" id="ARBA00023136"/>
    </source>
</evidence>
<dbReference type="GO" id="GO:0016020">
    <property type="term" value="C:membrane"/>
    <property type="evidence" value="ECO:0007669"/>
    <property type="project" value="UniProtKB-SubCell"/>
</dbReference>
<evidence type="ECO:0000256" key="3">
    <source>
        <dbReference type="ARBA" id="ARBA00023157"/>
    </source>
</evidence>
<dbReference type="OrthoDB" id="10039395at2759"/>
<dbReference type="InterPro" id="IPR013783">
    <property type="entry name" value="Ig-like_fold"/>
</dbReference>
<keyword evidence="2" id="KW-0472">Membrane</keyword>
<dbReference type="InterPro" id="IPR036179">
    <property type="entry name" value="Ig-like_dom_sf"/>
</dbReference>
<sequence length="787" mass="89799">MRKEGVQYWIQHLGELKDEGLFTGDFLDKALVQLCFMAIIQEDLNEIRHVWNAHRIRPSTNAMSPQEYLISCIRHLICGDDLPTCKESCKFLTSIPCDEDVFDLCTIIMEESGMGTGASPETNLCRSLNSTQTVVREVFKGQTTLSFIGYEHPCVYWRMESQCCKRARGTGHILCCCSLFIHHPGPNLPTSKIRGIWHQSNNRGDLIYDEDETNISENFRGRTKLLGHLGQKNCTLEMSEIKDHDNGPFCFRIELLQKRTSPEKFSFLEDCVEFKMLPDPPKPKLHHPKTAYQGRPYTVTCSVKHTCPYDPPKLTWSRSTADVPNVVHKETHLGNWEVESILTIIPEEKDDHTDITCTANFNGLKTSSATLTLYVKRSTNYNHIIIPTVVAIGTAKVYVEQIFEVCLNINKMSGFRHSLLSFGILGYIFVQGLWAWHVKIPRNIKGLSGSCLVIPCTFDYYEYPPLRPDRVVWYQYKNKGYPLVYDNWYKDSVIKIFKDRTRVFTSKYKKTCTLEIYPVNQYHHQQKLYPWVDPENVGKTTFRFYDTTVTIEVVDWAATPYIMISGSMKVGQSVTVQCYVYHTCSTYPPTLSLNIPLQSPSLAHVSMTDGTSRTTLTTTLNIERDHQTVECSVRHVSGSFLPLTISQTSEEFLEGQPRTVTCTASYTCPKHLPTLSWNYGNMPTTTVNSQIRLASWSTVSSLTFTASSNDHGRSLTCYARFIGGRCRKRASPYVITGMKGSCIVIPCTFTYSFSQPADLKVAWYLYQSNGYPSVYEQRRNVINKYQA</sequence>
<dbReference type="PANTHER" id="PTHR46484:SF1">
    <property type="entry name" value="SCHWANN CELL MYELIN PROTEIN-RELATED"/>
    <property type="match status" value="1"/>
</dbReference>
<dbReference type="Proteomes" id="UP000518266">
    <property type="component" value="Unassembled WGS sequence"/>
</dbReference>
<dbReference type="InterPro" id="IPR003599">
    <property type="entry name" value="Ig_sub"/>
</dbReference>
<evidence type="ECO:0000256" key="1">
    <source>
        <dbReference type="ARBA" id="ARBA00004167"/>
    </source>
</evidence>
<evidence type="ECO:0000313" key="5">
    <source>
        <dbReference type="EMBL" id="KAF3839919.1"/>
    </source>
</evidence>
<proteinExistence type="predicted"/>
<evidence type="ECO:0000313" key="6">
    <source>
        <dbReference type="Proteomes" id="UP000518266"/>
    </source>
</evidence>
<keyword evidence="6" id="KW-1185">Reference proteome</keyword>
<dbReference type="SUPFAM" id="SSF48726">
    <property type="entry name" value="Immunoglobulin"/>
    <property type="match status" value="4"/>
</dbReference>
<protein>
    <recommendedName>
        <fullName evidence="4">Ig-like domain-containing protein</fullName>
    </recommendedName>
</protein>